<dbReference type="SMART" id="SM00184">
    <property type="entry name" value="RING"/>
    <property type="match status" value="1"/>
</dbReference>
<keyword evidence="1" id="KW-0479">Metal-binding</keyword>
<dbReference type="InterPro" id="IPR013083">
    <property type="entry name" value="Znf_RING/FYVE/PHD"/>
</dbReference>
<evidence type="ECO:0000313" key="8">
    <source>
        <dbReference type="Proteomes" id="UP001189429"/>
    </source>
</evidence>
<reference evidence="7" key="1">
    <citation type="submission" date="2023-10" db="EMBL/GenBank/DDBJ databases">
        <authorList>
            <person name="Chen Y."/>
            <person name="Shah S."/>
            <person name="Dougan E. K."/>
            <person name="Thang M."/>
            <person name="Chan C."/>
        </authorList>
    </citation>
    <scope>NUCLEOTIDE SEQUENCE [LARGE SCALE GENOMIC DNA]</scope>
</reference>
<protein>
    <recommendedName>
        <fullName evidence="6">RING-type domain-containing protein</fullName>
    </recommendedName>
</protein>
<feature type="compositionally biased region" description="Acidic residues" evidence="5">
    <location>
        <begin position="44"/>
        <end position="56"/>
    </location>
</feature>
<proteinExistence type="predicted"/>
<accession>A0ABN9PQL3</accession>
<feature type="non-terminal residue" evidence="7">
    <location>
        <position position="313"/>
    </location>
</feature>
<keyword evidence="3" id="KW-0862">Zinc</keyword>
<keyword evidence="2 4" id="KW-0863">Zinc-finger</keyword>
<evidence type="ECO:0000256" key="4">
    <source>
        <dbReference type="PROSITE-ProRule" id="PRU00175"/>
    </source>
</evidence>
<dbReference type="PROSITE" id="PS50089">
    <property type="entry name" value="ZF_RING_2"/>
    <property type="match status" value="1"/>
</dbReference>
<dbReference type="EMBL" id="CAUYUJ010001285">
    <property type="protein sequence ID" value="CAK0795201.1"/>
    <property type="molecule type" value="Genomic_DNA"/>
</dbReference>
<gene>
    <name evidence="7" type="ORF">PCOR1329_LOCUS4931</name>
</gene>
<evidence type="ECO:0000256" key="1">
    <source>
        <dbReference type="ARBA" id="ARBA00022723"/>
    </source>
</evidence>
<sequence length="313" mass="32577">MAAFLGGSSAATRAGAAASAAVAAEQGCSKVADFILLAGCTGAEDTDDSSDEDSEVDAGSAAAGGGEACRGEEAEDKLRRRRSVEVREQDCDLICPICDEVMYRPVRTQCDHGFCLPCLLLWLEEGASQSCPLCRGSLADLAASAAGPAASSSAARRGLAVDSELEKRAMACLGKEAYLERELDSSGPNLSRRVRAYRRKLDRLTDGSDVAYAGLGFGALAGAMTAWGSSTAAYMTTFLSAHAAIASGGLGLLVGAHSVASAAFWAAILSEEARLVWRSRRRRSRMEVSWTLSGPLLVSLSKFPPEPSPGEVG</sequence>
<dbReference type="PANTHER" id="PTHR23327">
    <property type="entry name" value="RING FINGER PROTEIN 127"/>
    <property type="match status" value="1"/>
</dbReference>
<evidence type="ECO:0000256" key="2">
    <source>
        <dbReference type="ARBA" id="ARBA00022771"/>
    </source>
</evidence>
<dbReference type="InterPro" id="IPR018957">
    <property type="entry name" value="Znf_C3HC4_RING-type"/>
</dbReference>
<organism evidence="7 8">
    <name type="scientific">Prorocentrum cordatum</name>
    <dbReference type="NCBI Taxonomy" id="2364126"/>
    <lineage>
        <taxon>Eukaryota</taxon>
        <taxon>Sar</taxon>
        <taxon>Alveolata</taxon>
        <taxon>Dinophyceae</taxon>
        <taxon>Prorocentrales</taxon>
        <taxon>Prorocentraceae</taxon>
        <taxon>Prorocentrum</taxon>
    </lineage>
</organism>
<keyword evidence="8" id="KW-1185">Reference proteome</keyword>
<feature type="region of interest" description="Disordered" evidence="5">
    <location>
        <begin position="44"/>
        <end position="74"/>
    </location>
</feature>
<name>A0ABN9PQL3_9DINO</name>
<dbReference type="Proteomes" id="UP001189429">
    <property type="component" value="Unassembled WGS sequence"/>
</dbReference>
<dbReference type="InterPro" id="IPR001841">
    <property type="entry name" value="Znf_RING"/>
</dbReference>
<evidence type="ECO:0000313" key="7">
    <source>
        <dbReference type="EMBL" id="CAK0795201.1"/>
    </source>
</evidence>
<dbReference type="InterPro" id="IPR017907">
    <property type="entry name" value="Znf_RING_CS"/>
</dbReference>
<dbReference type="Pfam" id="PF00097">
    <property type="entry name" value="zf-C3HC4"/>
    <property type="match status" value="1"/>
</dbReference>
<evidence type="ECO:0000256" key="3">
    <source>
        <dbReference type="ARBA" id="ARBA00022833"/>
    </source>
</evidence>
<dbReference type="Gene3D" id="3.30.40.10">
    <property type="entry name" value="Zinc/RING finger domain, C3HC4 (zinc finger)"/>
    <property type="match status" value="1"/>
</dbReference>
<dbReference type="SUPFAM" id="SSF57850">
    <property type="entry name" value="RING/U-box"/>
    <property type="match status" value="1"/>
</dbReference>
<dbReference type="PROSITE" id="PS00518">
    <property type="entry name" value="ZF_RING_1"/>
    <property type="match status" value="1"/>
</dbReference>
<evidence type="ECO:0000256" key="5">
    <source>
        <dbReference type="SAM" id="MobiDB-lite"/>
    </source>
</evidence>
<evidence type="ECO:0000259" key="6">
    <source>
        <dbReference type="PROSITE" id="PS50089"/>
    </source>
</evidence>
<feature type="domain" description="RING-type" evidence="6">
    <location>
        <begin position="95"/>
        <end position="135"/>
    </location>
</feature>
<comment type="caution">
    <text evidence="7">The sequence shown here is derived from an EMBL/GenBank/DDBJ whole genome shotgun (WGS) entry which is preliminary data.</text>
</comment>
<dbReference type="PANTHER" id="PTHR23327:SF51">
    <property type="entry name" value="TRANSCRIPTIONAL REGULATOR OF YEAST FORM ADHERENCE 3"/>
    <property type="match status" value="1"/>
</dbReference>